<dbReference type="GO" id="GO:0042058">
    <property type="term" value="P:regulation of epidermal growth factor receptor signaling pathway"/>
    <property type="evidence" value="ECO:0007669"/>
    <property type="project" value="TreeGrafter"/>
</dbReference>
<dbReference type="InterPro" id="IPR040335">
    <property type="entry name" value="MVB12A"/>
</dbReference>
<keyword evidence="9" id="KW-1185">Reference proteome</keyword>
<evidence type="ECO:0000256" key="5">
    <source>
        <dbReference type="ARBA" id="ARBA00033002"/>
    </source>
</evidence>
<organism evidence="8 9">
    <name type="scientific">Columba livia</name>
    <name type="common">Rock dove</name>
    <dbReference type="NCBI Taxonomy" id="8932"/>
    <lineage>
        <taxon>Eukaryota</taxon>
        <taxon>Metazoa</taxon>
        <taxon>Chordata</taxon>
        <taxon>Craniata</taxon>
        <taxon>Vertebrata</taxon>
        <taxon>Euteleostomi</taxon>
        <taxon>Archelosauria</taxon>
        <taxon>Archosauria</taxon>
        <taxon>Dinosauria</taxon>
        <taxon>Saurischia</taxon>
        <taxon>Theropoda</taxon>
        <taxon>Coelurosauria</taxon>
        <taxon>Aves</taxon>
        <taxon>Neognathae</taxon>
        <taxon>Neoaves</taxon>
        <taxon>Columbimorphae</taxon>
        <taxon>Columbiformes</taxon>
        <taxon>Columbidae</taxon>
        <taxon>Columba</taxon>
    </lineage>
</organism>
<dbReference type="InterPro" id="IPR018798">
    <property type="entry name" value="MVB12A/B"/>
</dbReference>
<evidence type="ECO:0000256" key="6">
    <source>
        <dbReference type="ARBA" id="ARBA00033024"/>
    </source>
</evidence>
<feature type="domain" description="UMA" evidence="7">
    <location>
        <begin position="1"/>
        <end position="50"/>
    </location>
</feature>
<evidence type="ECO:0000313" key="9">
    <source>
        <dbReference type="Proteomes" id="UP000053872"/>
    </source>
</evidence>
<evidence type="ECO:0000256" key="4">
    <source>
        <dbReference type="ARBA" id="ARBA00023036"/>
    </source>
</evidence>
<proteinExistence type="predicted"/>
<dbReference type="AlphaFoldDB" id="A0A2I0LLL0"/>
<sequence>MDGVPFALHPKFEAKLNSGTNALVADLSVKSLADIDREYNYTFVVERTAAARLPPGVS</sequence>
<dbReference type="PROSITE" id="PS51497">
    <property type="entry name" value="UMA"/>
    <property type="match status" value="1"/>
</dbReference>
<evidence type="ECO:0000259" key="7">
    <source>
        <dbReference type="PROSITE" id="PS51497"/>
    </source>
</evidence>
<dbReference type="GO" id="GO:0019075">
    <property type="term" value="P:virus maturation"/>
    <property type="evidence" value="ECO:0007669"/>
    <property type="project" value="TreeGrafter"/>
</dbReference>
<dbReference type="STRING" id="8932.A0A2I0LLL0"/>
<dbReference type="GO" id="GO:0032510">
    <property type="term" value="P:endosome to lysosome transport via multivesicular body sorting pathway"/>
    <property type="evidence" value="ECO:0007669"/>
    <property type="project" value="TreeGrafter"/>
</dbReference>
<dbReference type="EMBL" id="AKCR02000213">
    <property type="protein sequence ID" value="PKK18310.1"/>
    <property type="molecule type" value="Genomic_DNA"/>
</dbReference>
<dbReference type="GO" id="GO:0046755">
    <property type="term" value="P:viral budding"/>
    <property type="evidence" value="ECO:0007669"/>
    <property type="project" value="TreeGrafter"/>
</dbReference>
<evidence type="ECO:0000256" key="1">
    <source>
        <dbReference type="ARBA" id="ARBA00004496"/>
    </source>
</evidence>
<keyword evidence="4" id="KW-0729">SH3-binding</keyword>
<name>A0A2I0LLL0_COLLI</name>
<gene>
    <name evidence="8" type="primary">MVB12A</name>
    <name evidence="8" type="ORF">A306_00012967</name>
</gene>
<dbReference type="GO" id="GO:0005829">
    <property type="term" value="C:cytosol"/>
    <property type="evidence" value="ECO:0007669"/>
    <property type="project" value="TreeGrafter"/>
</dbReference>
<dbReference type="Proteomes" id="UP000053872">
    <property type="component" value="Unassembled WGS sequence"/>
</dbReference>
<comment type="caution">
    <text evidence="8">The sequence shown here is derived from an EMBL/GenBank/DDBJ whole genome shotgun (WGS) entry which is preliminary data.</text>
</comment>
<dbReference type="Pfam" id="PF10240">
    <property type="entry name" value="DUF2464"/>
    <property type="match status" value="1"/>
</dbReference>
<comment type="subcellular location">
    <subcellularLocation>
        <location evidence="1">Cytoplasm</location>
    </subcellularLocation>
</comment>
<reference evidence="8 9" key="1">
    <citation type="journal article" date="2013" name="Science">
        <title>Genomic diversity and evolution of the head crest in the rock pigeon.</title>
        <authorList>
            <person name="Shapiro M.D."/>
            <person name="Kronenberg Z."/>
            <person name="Li C."/>
            <person name="Domyan E.T."/>
            <person name="Pan H."/>
            <person name="Campbell M."/>
            <person name="Tan H."/>
            <person name="Huff C.D."/>
            <person name="Hu H."/>
            <person name="Vickrey A.I."/>
            <person name="Nielsen S.C."/>
            <person name="Stringham S.A."/>
            <person name="Hu H."/>
            <person name="Willerslev E."/>
            <person name="Gilbert M.T."/>
            <person name="Yandell M."/>
            <person name="Zhang G."/>
            <person name="Wang J."/>
        </authorList>
    </citation>
    <scope>NUCLEOTIDE SEQUENCE [LARGE SCALE GENOMIC DNA]</scope>
    <source>
        <tissue evidence="8">Blood</tissue>
    </source>
</reference>
<keyword evidence="3" id="KW-0963">Cytoplasm</keyword>
<dbReference type="InterPro" id="IPR023340">
    <property type="entry name" value="UMA"/>
</dbReference>
<evidence type="ECO:0000256" key="3">
    <source>
        <dbReference type="ARBA" id="ARBA00022490"/>
    </source>
</evidence>
<dbReference type="InParanoid" id="A0A2I0LLL0"/>
<dbReference type="PANTHER" id="PTHR31612:SF2">
    <property type="entry name" value="MULTIVESICULAR BODY SUBUNIT 12A"/>
    <property type="match status" value="1"/>
</dbReference>
<dbReference type="GO" id="GO:0032801">
    <property type="term" value="P:receptor catabolic process"/>
    <property type="evidence" value="ECO:0007669"/>
    <property type="project" value="TreeGrafter"/>
</dbReference>
<protein>
    <recommendedName>
        <fullName evidence="2">Multivesicular body subunit 12A</fullName>
    </recommendedName>
    <alternativeName>
        <fullName evidence="6">ESCRT-I complex subunit MVB12A</fullName>
    </alternativeName>
    <alternativeName>
        <fullName evidence="5">Protein FAM125A</fullName>
    </alternativeName>
</protein>
<evidence type="ECO:0000256" key="2">
    <source>
        <dbReference type="ARBA" id="ARBA00017653"/>
    </source>
</evidence>
<dbReference type="GO" id="GO:0017124">
    <property type="term" value="F:SH3 domain binding"/>
    <property type="evidence" value="ECO:0007669"/>
    <property type="project" value="UniProtKB-KW"/>
</dbReference>
<accession>A0A2I0LLL0</accession>
<dbReference type="PANTHER" id="PTHR31612">
    <property type="entry name" value="MULTIVESICULAR BODY SUBUNIT 12A"/>
    <property type="match status" value="1"/>
</dbReference>
<evidence type="ECO:0000313" key="8">
    <source>
        <dbReference type="EMBL" id="PKK18310.1"/>
    </source>
</evidence>
<dbReference type="GO" id="GO:0000813">
    <property type="term" value="C:ESCRT I complex"/>
    <property type="evidence" value="ECO:0007669"/>
    <property type="project" value="InterPro"/>
</dbReference>